<evidence type="ECO:0000313" key="2">
    <source>
        <dbReference type="Proteomes" id="UP000029391"/>
    </source>
</evidence>
<dbReference type="InterPro" id="IPR015943">
    <property type="entry name" value="WD40/YVTN_repeat-like_dom_sf"/>
</dbReference>
<dbReference type="InterPro" id="IPR011044">
    <property type="entry name" value="Quino_amine_DH_bsu"/>
</dbReference>
<gene>
    <name evidence="1" type="ORF">P873_11100</name>
</gene>
<reference evidence="1 2" key="1">
    <citation type="submission" date="2013-09" db="EMBL/GenBank/DDBJ databases">
        <title>Genome sequencing of Arenimonas composti.</title>
        <authorList>
            <person name="Chen F."/>
            <person name="Wang G."/>
        </authorList>
    </citation>
    <scope>NUCLEOTIDE SEQUENCE [LARGE SCALE GENOMIC DNA]</scope>
    <source>
        <strain evidence="1 2">TR7-09</strain>
    </source>
</reference>
<protein>
    <submittedName>
        <fullName evidence="1">Uncharacterized protein</fullName>
    </submittedName>
</protein>
<evidence type="ECO:0000313" key="1">
    <source>
        <dbReference type="EMBL" id="KFN49313.1"/>
    </source>
</evidence>
<keyword evidence="2" id="KW-1185">Reference proteome</keyword>
<name>A0A091B9H5_9GAMM</name>
<dbReference type="Gene3D" id="2.130.10.10">
    <property type="entry name" value="YVTN repeat-like/Quinoprotein amine dehydrogenase"/>
    <property type="match status" value="1"/>
</dbReference>
<dbReference type="EMBL" id="AWXU01000037">
    <property type="protein sequence ID" value="KFN49313.1"/>
    <property type="molecule type" value="Genomic_DNA"/>
</dbReference>
<comment type="caution">
    <text evidence="1">The sequence shown here is derived from an EMBL/GenBank/DDBJ whole genome shotgun (WGS) entry which is preliminary data.</text>
</comment>
<dbReference type="Proteomes" id="UP000029391">
    <property type="component" value="Unassembled WGS sequence"/>
</dbReference>
<dbReference type="SUPFAM" id="SSF50969">
    <property type="entry name" value="YVTN repeat-like/Quinoprotein amine dehydrogenase"/>
    <property type="match status" value="1"/>
</dbReference>
<sequence length="531" mass="55200">MMPARPDPILPLALRYGTDLPVPPKLELALPAFAVGSVSPMRFSPDGAHLVVPTANGTFLWDVATGTKRLKLAVPSNPDEFAFSADGRELLVRGGAQFARLAMPSGELVAKFRAKEPLRLDGLPCLGPDAAQLLQLAAFGRVLAIDATSGRTIAGHVLDPEGCDGAVHWLADAGYALIAQRAVMDGDGRYRSGLWRWDPPFAVNAPQRLPGAWDHLDTAYLPARGELLLHHRPAGAGRDAYVLEVVDARTLAPKQRFACGAATRARAGFAHDGGAWSAAVDEGGVQIGLPDGVITWPLSIGSAAFSPVADLVALSGPLGLVAPRAMLPGLLASAQRQRDLDLLNHRGYARGTTWPGRQLPPRIVAWRGASGIGFEVEAIDGRKYVPLEGVAIAGSAAVDDIVTALASAITRAQAAALPGQARERRDFQAGALTAPPGDWQAGVAVTLASDAIDLWPLKAKKGGGFVQHWSPVAAIAAETRGGALWNAIAAMLPRPPPVGAPSGAMPFPKVSGKAKSIAAEAAPTGGRGVGQ</sequence>
<proteinExistence type="predicted"/>
<dbReference type="AlphaFoldDB" id="A0A091B9H5"/>
<organism evidence="1 2">
    <name type="scientific">Arenimonas composti TR7-09 = DSM 18010</name>
    <dbReference type="NCBI Taxonomy" id="1121013"/>
    <lineage>
        <taxon>Bacteria</taxon>
        <taxon>Pseudomonadati</taxon>
        <taxon>Pseudomonadota</taxon>
        <taxon>Gammaproteobacteria</taxon>
        <taxon>Lysobacterales</taxon>
        <taxon>Lysobacteraceae</taxon>
        <taxon>Arenimonas</taxon>
    </lineage>
</organism>
<accession>A0A091B9H5</accession>